<dbReference type="PANTHER" id="PTHR35333:SF3">
    <property type="entry name" value="BETA-LACTAMASE-TYPE TRANSPEPTIDASE FOLD CONTAINING PROTEIN"/>
    <property type="match status" value="1"/>
</dbReference>
<dbReference type="PANTHER" id="PTHR35333">
    <property type="entry name" value="BETA-LACTAMASE"/>
    <property type="match status" value="1"/>
</dbReference>
<reference evidence="5 6" key="1">
    <citation type="submission" date="2016-10" db="EMBL/GenBank/DDBJ databases">
        <authorList>
            <person name="Varghese N."/>
            <person name="Submissions S."/>
        </authorList>
    </citation>
    <scope>NUCLEOTIDE SEQUENCE [LARGE SCALE GENOMIC DNA]</scope>
    <source>
        <strain evidence="5 6">DSM 17997</strain>
    </source>
</reference>
<keyword evidence="6" id="KW-1185">Reference proteome</keyword>
<name>A0A1H3LDN9_9BACT</name>
<evidence type="ECO:0000256" key="3">
    <source>
        <dbReference type="ARBA" id="ARBA00012865"/>
    </source>
</evidence>
<accession>A0A1H3LDN9</accession>
<dbReference type="InterPro" id="IPR000871">
    <property type="entry name" value="Beta-lactam_class-A"/>
</dbReference>
<proteinExistence type="inferred from homology"/>
<dbReference type="SUPFAM" id="SSF56601">
    <property type="entry name" value="beta-lactamase/transpeptidase-like"/>
    <property type="match status" value="1"/>
</dbReference>
<dbReference type="EMBL" id="FNQC01000002">
    <property type="protein sequence ID" value="SDY62064.1"/>
    <property type="molecule type" value="Genomic_DNA"/>
</dbReference>
<protein>
    <recommendedName>
        <fullName evidence="3">beta-lactamase</fullName>
        <ecNumber evidence="3">3.5.2.6</ecNumber>
    </recommendedName>
</protein>
<comment type="similarity">
    <text evidence="2">Belongs to the class-A beta-lactamase family.</text>
</comment>
<dbReference type="Gene3D" id="3.40.710.10">
    <property type="entry name" value="DD-peptidase/beta-lactamase superfamily"/>
    <property type="match status" value="1"/>
</dbReference>
<dbReference type="InterPro" id="IPR012338">
    <property type="entry name" value="Beta-lactam/transpept-like"/>
</dbReference>
<evidence type="ECO:0000259" key="4">
    <source>
        <dbReference type="Pfam" id="PF13354"/>
    </source>
</evidence>
<comment type="catalytic activity">
    <reaction evidence="1">
        <text>a beta-lactam + H2O = a substituted beta-amino acid</text>
        <dbReference type="Rhea" id="RHEA:20401"/>
        <dbReference type="ChEBI" id="CHEBI:15377"/>
        <dbReference type="ChEBI" id="CHEBI:35627"/>
        <dbReference type="ChEBI" id="CHEBI:140347"/>
        <dbReference type="EC" id="3.5.2.6"/>
    </reaction>
</comment>
<dbReference type="Pfam" id="PF13354">
    <property type="entry name" value="Beta-lactamase2"/>
    <property type="match status" value="1"/>
</dbReference>
<evidence type="ECO:0000313" key="6">
    <source>
        <dbReference type="Proteomes" id="UP000199663"/>
    </source>
</evidence>
<evidence type="ECO:0000256" key="2">
    <source>
        <dbReference type="ARBA" id="ARBA00009009"/>
    </source>
</evidence>
<dbReference type="EC" id="3.5.2.6" evidence="3"/>
<gene>
    <name evidence="5" type="ORF">SAMN05444412_1022</name>
</gene>
<evidence type="ECO:0000313" key="5">
    <source>
        <dbReference type="EMBL" id="SDY62064.1"/>
    </source>
</evidence>
<dbReference type="RefSeq" id="WP_019596366.1">
    <property type="nucleotide sequence ID" value="NZ_FNQC01000002.1"/>
</dbReference>
<sequence length="279" mass="31012">MRYQIFQKLFILLLLPISVWGQQNETISQYLNSLDKGLEVSLLVQQPTGEILFSMNAEKSVPSASIIKIPILMEFFRQIESKTLHLDQMYALEAKDKVGGAGELQNLEENSTHSLEFLAREMIRISDNTATNVLIGLVGMENVNLLMEELGLKTTRLNRYMMDFEAIEAGKQNITSPAEINKLLSIILSGVELSTSSRESMLNMLLACADKSTIPGKLPEGTRVAHKTGTLSYVRGDAGIILNQKPIILSIFVENFETLEQADEIIANIANLAFEAYAN</sequence>
<organism evidence="5 6">
    <name type="scientific">Rhodonellum ikkaensis</name>
    <dbReference type="NCBI Taxonomy" id="336829"/>
    <lineage>
        <taxon>Bacteria</taxon>
        <taxon>Pseudomonadati</taxon>
        <taxon>Bacteroidota</taxon>
        <taxon>Cytophagia</taxon>
        <taxon>Cytophagales</taxon>
        <taxon>Cytophagaceae</taxon>
        <taxon>Rhodonellum</taxon>
    </lineage>
</organism>
<feature type="domain" description="Beta-lactamase class A catalytic" evidence="4">
    <location>
        <begin position="44"/>
        <end position="253"/>
    </location>
</feature>
<dbReference type="InterPro" id="IPR045155">
    <property type="entry name" value="Beta-lactam_cat"/>
</dbReference>
<evidence type="ECO:0000256" key="1">
    <source>
        <dbReference type="ARBA" id="ARBA00001526"/>
    </source>
</evidence>
<comment type="caution">
    <text evidence="5">The sequence shown here is derived from an EMBL/GenBank/DDBJ whole genome shotgun (WGS) entry which is preliminary data.</text>
</comment>
<dbReference type="Proteomes" id="UP000199663">
    <property type="component" value="Unassembled WGS sequence"/>
</dbReference>